<keyword evidence="3" id="KW-1185">Reference proteome</keyword>
<dbReference type="EMBL" id="KZ772682">
    <property type="protein sequence ID" value="PTQ46854.1"/>
    <property type="molecule type" value="Genomic_DNA"/>
</dbReference>
<feature type="region of interest" description="Disordered" evidence="1">
    <location>
        <begin position="174"/>
        <end position="200"/>
    </location>
</feature>
<gene>
    <name evidence="2" type="ORF">MARPO_0010s0213</name>
</gene>
<dbReference type="Proteomes" id="UP000244005">
    <property type="component" value="Unassembled WGS sequence"/>
</dbReference>
<name>A0A2R6XL61_MARPO</name>
<organism evidence="2 3">
    <name type="scientific">Marchantia polymorpha</name>
    <name type="common">Common liverwort</name>
    <name type="synonym">Marchantia aquatica</name>
    <dbReference type="NCBI Taxonomy" id="3197"/>
    <lineage>
        <taxon>Eukaryota</taxon>
        <taxon>Viridiplantae</taxon>
        <taxon>Streptophyta</taxon>
        <taxon>Embryophyta</taxon>
        <taxon>Marchantiophyta</taxon>
        <taxon>Marchantiopsida</taxon>
        <taxon>Marchantiidae</taxon>
        <taxon>Marchantiales</taxon>
        <taxon>Marchantiaceae</taxon>
        <taxon>Marchantia</taxon>
    </lineage>
</organism>
<accession>A0A2R6XL61</accession>
<evidence type="ECO:0000313" key="3">
    <source>
        <dbReference type="Proteomes" id="UP000244005"/>
    </source>
</evidence>
<dbReference type="Gramene" id="Mp5g22440.1">
    <property type="protein sequence ID" value="Mp5g22440.1.cds"/>
    <property type="gene ID" value="Mp5g22440"/>
</dbReference>
<dbReference type="AlphaFoldDB" id="A0A2R6XL61"/>
<feature type="compositionally biased region" description="Basic and acidic residues" evidence="1">
    <location>
        <begin position="187"/>
        <end position="200"/>
    </location>
</feature>
<evidence type="ECO:0000313" key="2">
    <source>
        <dbReference type="EMBL" id="PTQ46854.1"/>
    </source>
</evidence>
<feature type="region of interest" description="Disordered" evidence="1">
    <location>
        <begin position="1"/>
        <end position="36"/>
    </location>
</feature>
<evidence type="ECO:0000256" key="1">
    <source>
        <dbReference type="SAM" id="MobiDB-lite"/>
    </source>
</evidence>
<reference evidence="3" key="1">
    <citation type="journal article" date="2017" name="Cell">
        <title>Insights into land plant evolution garnered from the Marchantia polymorpha genome.</title>
        <authorList>
            <person name="Bowman J.L."/>
            <person name="Kohchi T."/>
            <person name="Yamato K.T."/>
            <person name="Jenkins J."/>
            <person name="Shu S."/>
            <person name="Ishizaki K."/>
            <person name="Yamaoka S."/>
            <person name="Nishihama R."/>
            <person name="Nakamura Y."/>
            <person name="Berger F."/>
            <person name="Adam C."/>
            <person name="Aki S.S."/>
            <person name="Althoff F."/>
            <person name="Araki T."/>
            <person name="Arteaga-Vazquez M.A."/>
            <person name="Balasubrmanian S."/>
            <person name="Barry K."/>
            <person name="Bauer D."/>
            <person name="Boehm C.R."/>
            <person name="Briginshaw L."/>
            <person name="Caballero-Perez J."/>
            <person name="Catarino B."/>
            <person name="Chen F."/>
            <person name="Chiyoda S."/>
            <person name="Chovatia M."/>
            <person name="Davies K.M."/>
            <person name="Delmans M."/>
            <person name="Demura T."/>
            <person name="Dierschke T."/>
            <person name="Dolan L."/>
            <person name="Dorantes-Acosta A.E."/>
            <person name="Eklund D.M."/>
            <person name="Florent S.N."/>
            <person name="Flores-Sandoval E."/>
            <person name="Fujiyama A."/>
            <person name="Fukuzawa H."/>
            <person name="Galik B."/>
            <person name="Grimanelli D."/>
            <person name="Grimwood J."/>
            <person name="Grossniklaus U."/>
            <person name="Hamada T."/>
            <person name="Haseloff J."/>
            <person name="Hetherington A.J."/>
            <person name="Higo A."/>
            <person name="Hirakawa Y."/>
            <person name="Hundley H.N."/>
            <person name="Ikeda Y."/>
            <person name="Inoue K."/>
            <person name="Inoue S.I."/>
            <person name="Ishida S."/>
            <person name="Jia Q."/>
            <person name="Kakita M."/>
            <person name="Kanazawa T."/>
            <person name="Kawai Y."/>
            <person name="Kawashima T."/>
            <person name="Kennedy M."/>
            <person name="Kinose K."/>
            <person name="Kinoshita T."/>
            <person name="Kohara Y."/>
            <person name="Koide E."/>
            <person name="Komatsu K."/>
            <person name="Kopischke S."/>
            <person name="Kubo M."/>
            <person name="Kyozuka J."/>
            <person name="Lagercrantz U."/>
            <person name="Lin S.S."/>
            <person name="Lindquist E."/>
            <person name="Lipzen A.M."/>
            <person name="Lu C.W."/>
            <person name="De Luna E."/>
            <person name="Martienssen R.A."/>
            <person name="Minamino N."/>
            <person name="Mizutani M."/>
            <person name="Mizutani M."/>
            <person name="Mochizuki N."/>
            <person name="Monte I."/>
            <person name="Mosher R."/>
            <person name="Nagasaki H."/>
            <person name="Nakagami H."/>
            <person name="Naramoto S."/>
            <person name="Nishitani K."/>
            <person name="Ohtani M."/>
            <person name="Okamoto T."/>
            <person name="Okumura M."/>
            <person name="Phillips J."/>
            <person name="Pollak B."/>
            <person name="Reinders A."/>
            <person name="Rovekamp M."/>
            <person name="Sano R."/>
            <person name="Sawa S."/>
            <person name="Schmid M.W."/>
            <person name="Shirakawa M."/>
            <person name="Solano R."/>
            <person name="Spunde A."/>
            <person name="Suetsugu N."/>
            <person name="Sugano S."/>
            <person name="Sugiyama A."/>
            <person name="Sun R."/>
            <person name="Suzuki Y."/>
            <person name="Takenaka M."/>
            <person name="Takezawa D."/>
            <person name="Tomogane H."/>
            <person name="Tsuzuki M."/>
            <person name="Ueda T."/>
            <person name="Umeda M."/>
            <person name="Ward J.M."/>
            <person name="Watanabe Y."/>
            <person name="Yazaki K."/>
            <person name="Yokoyama R."/>
            <person name="Yoshitake Y."/>
            <person name="Yotsui I."/>
            <person name="Zachgo S."/>
            <person name="Schmutz J."/>
        </authorList>
    </citation>
    <scope>NUCLEOTIDE SEQUENCE [LARGE SCALE GENOMIC DNA]</scope>
    <source>
        <strain evidence="3">Tak-1</strain>
    </source>
</reference>
<sequence>MDDNNLVYPEQRVRDGSKLQGAAVTEAPEEGKKQRRKIHRNTIRWYTNVFELENGRGHRDRACQLDEMLNYRDYKRHKTDGSMYGKAYRTAQHEFKPGKIGRLPLSDPETPSPSPLSLPFPFPFGSPLAGDCATGARCFPFPSPKPRELHRRHQLALVDLPESVVLSRRGVERAIESRRSSNASQTDHNRELRSTHELKS</sequence>
<protein>
    <submittedName>
        <fullName evidence="2">Uncharacterized protein</fullName>
    </submittedName>
</protein>
<proteinExistence type="predicted"/>